<feature type="region of interest" description="Disordered" evidence="7">
    <location>
        <begin position="1"/>
        <end position="342"/>
    </location>
</feature>
<dbReference type="GO" id="GO:1990904">
    <property type="term" value="C:ribonucleoprotein complex"/>
    <property type="evidence" value="ECO:0007669"/>
    <property type="project" value="UniProtKB-KW"/>
</dbReference>
<dbReference type="GO" id="GO:0006417">
    <property type="term" value="P:regulation of translation"/>
    <property type="evidence" value="ECO:0007669"/>
    <property type="project" value="UniProtKB-KW"/>
</dbReference>
<evidence type="ECO:0000256" key="6">
    <source>
        <dbReference type="ARBA" id="ARBA00023274"/>
    </source>
</evidence>
<dbReference type="Gene3D" id="2.170.260.10">
    <property type="entry name" value="paz domain"/>
    <property type="match status" value="1"/>
</dbReference>
<evidence type="ECO:0000259" key="9">
    <source>
        <dbReference type="PROSITE" id="PS50822"/>
    </source>
</evidence>
<dbReference type="CDD" id="cd04657">
    <property type="entry name" value="Piwi_ago-like"/>
    <property type="match status" value="1"/>
</dbReference>
<feature type="compositionally biased region" description="Basic and acidic residues" evidence="7">
    <location>
        <begin position="266"/>
        <end position="291"/>
    </location>
</feature>
<evidence type="ECO:0000256" key="2">
    <source>
        <dbReference type="ARBA" id="ARBA00022491"/>
    </source>
</evidence>
<dbReference type="SUPFAM" id="SSF53098">
    <property type="entry name" value="Ribonuclease H-like"/>
    <property type="match status" value="1"/>
</dbReference>
<comment type="caution">
    <text evidence="10">The sequence shown here is derived from an EMBL/GenBank/DDBJ whole genome shotgun (WGS) entry which is preliminary data.</text>
</comment>
<keyword evidence="3" id="KW-0810">Translation regulation</keyword>
<comment type="similarity">
    <text evidence="1">Belongs to the argonaute family. Ago subfamily.</text>
</comment>
<evidence type="ECO:0000259" key="8">
    <source>
        <dbReference type="PROSITE" id="PS50821"/>
    </source>
</evidence>
<dbReference type="Pfam" id="PF02171">
    <property type="entry name" value="Piwi"/>
    <property type="match status" value="1"/>
</dbReference>
<feature type="domain" description="Piwi" evidence="9">
    <location>
        <begin position="842"/>
        <end position="1138"/>
    </location>
</feature>
<dbReference type="STRING" id="43335.A0A4U5PQU7"/>
<dbReference type="InterPro" id="IPR012337">
    <property type="entry name" value="RNaseH-like_sf"/>
</dbReference>
<dbReference type="PANTHER" id="PTHR22891">
    <property type="entry name" value="EUKARYOTIC TRANSLATION INITIATION FACTOR 2C"/>
    <property type="match status" value="1"/>
</dbReference>
<dbReference type="PROSITE" id="PS50822">
    <property type="entry name" value="PIWI"/>
    <property type="match status" value="1"/>
</dbReference>
<evidence type="ECO:0000256" key="7">
    <source>
        <dbReference type="SAM" id="MobiDB-lite"/>
    </source>
</evidence>
<feature type="compositionally biased region" description="Gly residues" evidence="7">
    <location>
        <begin position="29"/>
        <end position="92"/>
    </location>
</feature>
<feature type="compositionally biased region" description="Gly residues" evidence="7">
    <location>
        <begin position="102"/>
        <end position="116"/>
    </location>
</feature>
<proteinExistence type="inferred from homology"/>
<evidence type="ECO:0000256" key="4">
    <source>
        <dbReference type="ARBA" id="ARBA00022884"/>
    </source>
</evidence>
<dbReference type="SUPFAM" id="SSF101690">
    <property type="entry name" value="PAZ domain"/>
    <property type="match status" value="1"/>
</dbReference>
<reference evidence="10" key="1">
    <citation type="submission" date="2018-10" db="EMBL/GenBank/DDBJ databases">
        <title>Population genomic analysis revealed the cold adaptation of white poplar.</title>
        <authorList>
            <person name="Liu Y.-J."/>
        </authorList>
    </citation>
    <scope>NUCLEOTIDE SEQUENCE [LARGE SCALE GENOMIC DNA]</scope>
    <source>
        <strain evidence="10">PAL-ZL1</strain>
    </source>
</reference>
<dbReference type="Gene3D" id="3.30.420.10">
    <property type="entry name" value="Ribonuclease H-like superfamily/Ribonuclease H"/>
    <property type="match status" value="1"/>
</dbReference>
<evidence type="ECO:0000256" key="3">
    <source>
        <dbReference type="ARBA" id="ARBA00022845"/>
    </source>
</evidence>
<dbReference type="SMART" id="SM00949">
    <property type="entry name" value="PAZ"/>
    <property type="match status" value="1"/>
</dbReference>
<evidence type="ECO:0000313" key="10">
    <source>
        <dbReference type="EMBL" id="TKR99378.1"/>
    </source>
</evidence>
<feature type="compositionally biased region" description="Gly residues" evidence="7">
    <location>
        <begin position="188"/>
        <end position="213"/>
    </location>
</feature>
<dbReference type="InterPro" id="IPR045246">
    <property type="entry name" value="Piwi_ago-like"/>
</dbReference>
<dbReference type="Pfam" id="PF16486">
    <property type="entry name" value="ArgoN"/>
    <property type="match status" value="1"/>
</dbReference>
<dbReference type="InterPro" id="IPR036085">
    <property type="entry name" value="PAZ_dom_sf"/>
</dbReference>
<dbReference type="SMART" id="SM00950">
    <property type="entry name" value="Piwi"/>
    <property type="match status" value="1"/>
</dbReference>
<keyword evidence="2" id="KW-0678">Repressor</keyword>
<evidence type="ECO:0000256" key="1">
    <source>
        <dbReference type="ARBA" id="ARBA00008201"/>
    </source>
</evidence>
<dbReference type="Pfam" id="PF08699">
    <property type="entry name" value="ArgoL1"/>
    <property type="match status" value="1"/>
</dbReference>
<dbReference type="GO" id="GO:0051607">
    <property type="term" value="P:defense response to virus"/>
    <property type="evidence" value="ECO:0007669"/>
    <property type="project" value="UniProtKB-ARBA"/>
</dbReference>
<dbReference type="Pfam" id="PF02170">
    <property type="entry name" value="PAZ"/>
    <property type="match status" value="1"/>
</dbReference>
<dbReference type="InterPro" id="IPR014811">
    <property type="entry name" value="ArgoL1"/>
</dbReference>
<protein>
    <submittedName>
        <fullName evidence="10">Protein argonaute 2-like isoform X1</fullName>
    </submittedName>
</protein>
<accession>A0A4U5PQU7</accession>
<dbReference type="FunFam" id="2.170.260.10:FF:000008">
    <property type="entry name" value="Protein argonaute 7"/>
    <property type="match status" value="1"/>
</dbReference>
<dbReference type="GO" id="GO:0003723">
    <property type="term" value="F:RNA binding"/>
    <property type="evidence" value="ECO:0007669"/>
    <property type="project" value="UniProtKB-KW"/>
</dbReference>
<feature type="compositionally biased region" description="Gly residues" evidence="7">
    <location>
        <begin position="220"/>
        <end position="233"/>
    </location>
</feature>
<dbReference type="SMART" id="SM01163">
    <property type="entry name" value="DUF1785"/>
    <property type="match status" value="1"/>
</dbReference>
<feature type="compositionally biased region" description="Gly residues" evidence="7">
    <location>
        <begin position="9"/>
        <end position="21"/>
    </location>
</feature>
<dbReference type="EMBL" id="RCHU01000634">
    <property type="protein sequence ID" value="TKR99378.1"/>
    <property type="molecule type" value="Genomic_DNA"/>
</dbReference>
<dbReference type="CDD" id="cd02846">
    <property type="entry name" value="PAZ_argonaute_like"/>
    <property type="match status" value="1"/>
</dbReference>
<dbReference type="InterPro" id="IPR003165">
    <property type="entry name" value="Piwi"/>
</dbReference>
<keyword evidence="4" id="KW-0694">RNA-binding</keyword>
<dbReference type="InterPro" id="IPR003100">
    <property type="entry name" value="PAZ_dom"/>
</dbReference>
<dbReference type="PROSITE" id="PS50821">
    <property type="entry name" value="PAZ"/>
    <property type="match status" value="1"/>
</dbReference>
<dbReference type="Gene3D" id="3.40.50.2300">
    <property type="match status" value="1"/>
</dbReference>
<dbReference type="AlphaFoldDB" id="A0A4U5PQU7"/>
<evidence type="ECO:0000256" key="5">
    <source>
        <dbReference type="ARBA" id="ARBA00023158"/>
    </source>
</evidence>
<dbReference type="GO" id="GO:0031047">
    <property type="term" value="P:regulatory ncRNA-mediated gene silencing"/>
    <property type="evidence" value="ECO:0007669"/>
    <property type="project" value="UniProtKB-KW"/>
</dbReference>
<feature type="domain" description="PAZ" evidence="8">
    <location>
        <begin position="546"/>
        <end position="659"/>
    </location>
</feature>
<keyword evidence="6" id="KW-0687">Ribonucleoprotein</keyword>
<dbReference type="InterPro" id="IPR032474">
    <property type="entry name" value="Argonaute_N"/>
</dbReference>
<feature type="compositionally biased region" description="Gly residues" evidence="7">
    <location>
        <begin position="127"/>
        <end position="180"/>
    </location>
</feature>
<organism evidence="10">
    <name type="scientific">Populus alba</name>
    <name type="common">White poplar</name>
    <dbReference type="NCBI Taxonomy" id="43335"/>
    <lineage>
        <taxon>Eukaryota</taxon>
        <taxon>Viridiplantae</taxon>
        <taxon>Streptophyta</taxon>
        <taxon>Embryophyta</taxon>
        <taxon>Tracheophyta</taxon>
        <taxon>Spermatophyta</taxon>
        <taxon>Magnoliopsida</taxon>
        <taxon>eudicotyledons</taxon>
        <taxon>Gunneridae</taxon>
        <taxon>Pentapetalae</taxon>
        <taxon>rosids</taxon>
        <taxon>fabids</taxon>
        <taxon>Malpighiales</taxon>
        <taxon>Salicaceae</taxon>
        <taxon>Saliceae</taxon>
        <taxon>Populus</taxon>
    </lineage>
</organism>
<sequence length="1185" mass="127400">MERGEYRGAGRGGHGGRNSGGRRGRDGGRSGGYDGGRGGTDGGRGGYGGGRGGTDGGRGGYGGGRGGTDGGRGGTGGGRGGYGGGRGGTDGGRGGHEEGRGGTDGGRGGYDGGRGGYPRQHWRPNNQGGGGTPGQSVGGVWAGRGGHGGGGGTPGQSLGGGGGTPGQSLGGGGGTPGQSVGGVWATRGGHGGGGGTPGQSFGGGAPGQSGGGVWATRGGHSSGGGGGMPGQSVGGVWATKGGSGGGVGAQSERHGGGPPNQSSETGPKRGCEVGRRGVEERGRDLVSETKGGKGPSRDGNVGPSRNSNDDLVPTPNMPKGLASSSLDNANRVSPVQRPDTGGQLAVRTPRLLVNHFPVKFSPKSIIRHYDVDIKQEVPPKHGRPGKISKSILTMIRDKLFTDDPSQFPLGKTAYDREKNIFSAVPLPTGTFRVEVSEAEDAKPRSYLFTIKLVNELQLRKLKDYLDGTLRSVPRDILQGMDVVVKEHPARTMISVGRGFHSVRAHQDNLGYGIIASKGCQHSLKPTSQGAVICLDYSVLSFHEPVSVIDFLTKHISGFNLNNFRRCRRGVEIALKGLKVRVTHRVTKQKYVIVGLTRDDTRDITFSQEDPDGKASQNVRLVDYFRQKYGRDIVHQDIPCLEMKSNMRNYVPMEYCVLVEGQVFPKEHLQKDEAQMLKDISLATAKDRQKTICSMVRDGDGPLGGEIIRNFGMEVSMDMTLVVGRVIGPPELKVGAPNGRVMKIPVDEKCQWNLVRKGVVEGKPIERWAVLDFSSDDYRYRLNADNFIPKLIARFLKLGIHMEEPLFYEPASMRLFSNVDTLHELLESVNDRARKISGGQLQFLLCVMSKKDSGYKYLKWISETKVGIVTQCCLSTSANKVNDQYLANIGLKINAKLGGSNAELSDRLPYFGDENHVMFIGADVNHPAARNTTSPSIAAVVGTTNWPAANRYAARVRPQDHRCEKILNFGDMCLELVEFYFRLNKAKPEKIVIFRDGVSEGQFDMVLNDELMDIKRAFRSIMYTPTITLIVAQKRHQTRLFLEDGGRIGNVSPGTVVDTKIVHPFEFDFYLCSHYGSLGTSKPTHYHVLWDEHGLSSDQLQKLIYDMCFTFARCTKPVSLVPPVYYADLVAYRGRLYHEALMEGQSPSSVSSSSSSRTLSSLSLGASLEERFCMLHADLENIMYFV</sequence>
<gene>
    <name evidence="10" type="ORF">D5086_0000193540</name>
</gene>
<keyword evidence="5" id="KW-0943">RNA-mediated gene silencing</keyword>
<feature type="compositionally biased region" description="Polar residues" evidence="7">
    <location>
        <begin position="322"/>
        <end position="333"/>
    </location>
</feature>
<name>A0A4U5PQU7_POPAL</name>
<dbReference type="InterPro" id="IPR036397">
    <property type="entry name" value="RNaseH_sf"/>
</dbReference>